<dbReference type="GO" id="GO:0005634">
    <property type="term" value="C:nucleus"/>
    <property type="evidence" value="ECO:0007669"/>
    <property type="project" value="TreeGrafter"/>
</dbReference>
<name>A0A0L0NEY9_TOLOC</name>
<comment type="caution">
    <text evidence="7">The sequence shown here is derived from an EMBL/GenBank/DDBJ whole genome shotgun (WGS) entry which is preliminary data.</text>
</comment>
<dbReference type="SUPFAM" id="SSF57701">
    <property type="entry name" value="Zn2/Cys6 DNA-binding domain"/>
    <property type="match status" value="1"/>
</dbReference>
<keyword evidence="4" id="KW-0539">Nucleus</keyword>
<dbReference type="PANTHER" id="PTHR47424">
    <property type="entry name" value="REGULATORY PROTEIN GAL4"/>
    <property type="match status" value="1"/>
</dbReference>
<dbReference type="InterPro" id="IPR051127">
    <property type="entry name" value="Fungal_SecMet_Regulators"/>
</dbReference>
<feature type="region of interest" description="Disordered" evidence="5">
    <location>
        <begin position="180"/>
        <end position="208"/>
    </location>
</feature>
<dbReference type="EMBL" id="LFRF01000005">
    <property type="protein sequence ID" value="KND92621.1"/>
    <property type="molecule type" value="Genomic_DNA"/>
</dbReference>
<protein>
    <submittedName>
        <fullName evidence="7">Filamentous growth regulator 27</fullName>
    </submittedName>
</protein>
<keyword evidence="8" id="KW-1185">Reference proteome</keyword>
<dbReference type="PANTHER" id="PTHR47424:SF3">
    <property type="entry name" value="REGULATORY PROTEIN GAL4"/>
    <property type="match status" value="1"/>
</dbReference>
<dbReference type="Proteomes" id="UP000036947">
    <property type="component" value="Unassembled WGS sequence"/>
</dbReference>
<sequence length="320" mass="34222">MCLDAATLPRCHAASIPSPLLSASQADVNHVARTCLASPRQPYEEPYEAPSSHHHADAPPPPPPVPDSNKMQLDHGDRRPPQRLPVNPRRHKVAPEQRKRVATACNNCNVRRIKCSGDRPCNQCASTARDCVYPALVEKVSVPKTELDELKKKVEVYEKALVDALPDPARRQELLHHAAGPDAAAGPLPHSGASPVKTEPGAEALSPGRLLQDVDGMGRYLGETSGATFLDHLKELMGAALPAAAAAQAPVDGVSFLSSVGSCATYDARPLRSPDVDPLWLPPESTVRAVLAELRFFIQDGGGAWPSGGIYWWGDLDAAP</sequence>
<dbReference type="GO" id="GO:0000981">
    <property type="term" value="F:DNA-binding transcription factor activity, RNA polymerase II-specific"/>
    <property type="evidence" value="ECO:0007669"/>
    <property type="project" value="InterPro"/>
</dbReference>
<dbReference type="Gene3D" id="4.10.240.10">
    <property type="entry name" value="Zn(2)-C6 fungal-type DNA-binding domain"/>
    <property type="match status" value="1"/>
</dbReference>
<feature type="compositionally biased region" description="Low complexity" evidence="5">
    <location>
        <begin position="180"/>
        <end position="190"/>
    </location>
</feature>
<feature type="domain" description="Zn(2)-C6 fungal-type" evidence="6">
    <location>
        <begin position="104"/>
        <end position="133"/>
    </location>
</feature>
<dbReference type="CDD" id="cd00067">
    <property type="entry name" value="GAL4"/>
    <property type="match status" value="1"/>
</dbReference>
<feature type="non-terminal residue" evidence="7">
    <location>
        <position position="320"/>
    </location>
</feature>
<dbReference type="STRING" id="1163406.A0A0L0NEY9"/>
<evidence type="ECO:0000259" key="6">
    <source>
        <dbReference type="PROSITE" id="PS50048"/>
    </source>
</evidence>
<feature type="region of interest" description="Disordered" evidence="5">
    <location>
        <begin position="42"/>
        <end position="98"/>
    </location>
</feature>
<evidence type="ECO:0000313" key="7">
    <source>
        <dbReference type="EMBL" id="KND92621.1"/>
    </source>
</evidence>
<dbReference type="InterPro" id="IPR001138">
    <property type="entry name" value="Zn2Cys6_DnaBD"/>
</dbReference>
<evidence type="ECO:0000256" key="4">
    <source>
        <dbReference type="ARBA" id="ARBA00023242"/>
    </source>
</evidence>
<dbReference type="Pfam" id="PF00172">
    <property type="entry name" value="Zn_clus"/>
    <property type="match status" value="1"/>
</dbReference>
<evidence type="ECO:0000313" key="8">
    <source>
        <dbReference type="Proteomes" id="UP000036947"/>
    </source>
</evidence>
<dbReference type="GO" id="GO:0000435">
    <property type="term" value="P:positive regulation of transcription from RNA polymerase II promoter by galactose"/>
    <property type="evidence" value="ECO:0007669"/>
    <property type="project" value="TreeGrafter"/>
</dbReference>
<dbReference type="OrthoDB" id="4915122at2759"/>
<dbReference type="GO" id="GO:0000978">
    <property type="term" value="F:RNA polymerase II cis-regulatory region sequence-specific DNA binding"/>
    <property type="evidence" value="ECO:0007669"/>
    <property type="project" value="TreeGrafter"/>
</dbReference>
<organism evidence="7 8">
    <name type="scientific">Tolypocladium ophioglossoides (strain CBS 100239)</name>
    <name type="common">Snaketongue truffleclub</name>
    <name type="synonym">Elaphocordyceps ophioglossoides</name>
    <dbReference type="NCBI Taxonomy" id="1163406"/>
    <lineage>
        <taxon>Eukaryota</taxon>
        <taxon>Fungi</taxon>
        <taxon>Dikarya</taxon>
        <taxon>Ascomycota</taxon>
        <taxon>Pezizomycotina</taxon>
        <taxon>Sordariomycetes</taxon>
        <taxon>Hypocreomycetidae</taxon>
        <taxon>Hypocreales</taxon>
        <taxon>Ophiocordycipitaceae</taxon>
        <taxon>Tolypocladium</taxon>
    </lineage>
</organism>
<evidence type="ECO:0000256" key="1">
    <source>
        <dbReference type="ARBA" id="ARBA00023015"/>
    </source>
</evidence>
<dbReference type="InterPro" id="IPR036864">
    <property type="entry name" value="Zn2-C6_fun-type_DNA-bd_sf"/>
</dbReference>
<keyword evidence="3" id="KW-0804">Transcription</keyword>
<reference evidence="7 8" key="1">
    <citation type="journal article" date="2015" name="BMC Genomics">
        <title>The genome of the truffle-parasite Tolypocladium ophioglossoides and the evolution of antifungal peptaibiotics.</title>
        <authorList>
            <person name="Quandt C.A."/>
            <person name="Bushley K.E."/>
            <person name="Spatafora J.W."/>
        </authorList>
    </citation>
    <scope>NUCLEOTIDE SEQUENCE [LARGE SCALE GENOMIC DNA]</scope>
    <source>
        <strain evidence="7 8">CBS 100239</strain>
    </source>
</reference>
<proteinExistence type="predicted"/>
<keyword evidence="1" id="KW-0805">Transcription regulation</keyword>
<keyword evidence="2" id="KW-0238">DNA-binding</keyword>
<dbReference type="GO" id="GO:0008270">
    <property type="term" value="F:zinc ion binding"/>
    <property type="evidence" value="ECO:0007669"/>
    <property type="project" value="InterPro"/>
</dbReference>
<accession>A0A0L0NEY9</accession>
<evidence type="ECO:0000256" key="3">
    <source>
        <dbReference type="ARBA" id="ARBA00023163"/>
    </source>
</evidence>
<evidence type="ECO:0000256" key="2">
    <source>
        <dbReference type="ARBA" id="ARBA00023125"/>
    </source>
</evidence>
<dbReference type="SMART" id="SM00066">
    <property type="entry name" value="GAL4"/>
    <property type="match status" value="1"/>
</dbReference>
<evidence type="ECO:0000256" key="5">
    <source>
        <dbReference type="SAM" id="MobiDB-lite"/>
    </source>
</evidence>
<dbReference type="AlphaFoldDB" id="A0A0L0NEY9"/>
<dbReference type="PROSITE" id="PS50048">
    <property type="entry name" value="ZN2_CY6_FUNGAL_2"/>
    <property type="match status" value="1"/>
</dbReference>
<gene>
    <name evidence="7" type="ORF">TOPH_02855</name>
</gene>